<comment type="caution">
    <text evidence="1">The sequence shown here is derived from an EMBL/GenBank/DDBJ whole genome shotgun (WGS) entry which is preliminary data.</text>
</comment>
<name>A0A5R8WS59_9BACT</name>
<gene>
    <name evidence="1" type="ORF">FDY95_11345</name>
</gene>
<proteinExistence type="predicted"/>
<dbReference type="AlphaFoldDB" id="A0A5R8WS59"/>
<dbReference type="RefSeq" id="WP_138077834.1">
    <property type="nucleotide sequence ID" value="NZ_VAJM01000004.1"/>
</dbReference>
<keyword evidence="2" id="KW-1185">Reference proteome</keyword>
<organism evidence="1 2">
    <name type="scientific">Hymenobacter jeollabukensis</name>
    <dbReference type="NCBI Taxonomy" id="2025313"/>
    <lineage>
        <taxon>Bacteria</taxon>
        <taxon>Pseudomonadati</taxon>
        <taxon>Bacteroidota</taxon>
        <taxon>Cytophagia</taxon>
        <taxon>Cytophagales</taxon>
        <taxon>Hymenobacteraceae</taxon>
        <taxon>Hymenobacter</taxon>
    </lineage>
</organism>
<sequence>MGRYTILKICSIILGACSPSGERAGGLNIVEKQGYLVTHSLRAETMYFIESSSPLTAPLTLHNIEVENAFAFSTNERLFSDLLRISVLPDTFTLSLKDKGLSKFGWGKLMVVPIKIIYELDSTNCNYASPSSAKRRFYIAGKQDSLVFDYDNPCVDVLKLHQ</sequence>
<evidence type="ECO:0000313" key="1">
    <source>
        <dbReference type="EMBL" id="TLM93211.1"/>
    </source>
</evidence>
<protein>
    <submittedName>
        <fullName evidence="1">Uncharacterized protein</fullName>
    </submittedName>
</protein>
<reference evidence="1 2" key="1">
    <citation type="submission" date="2019-05" db="EMBL/GenBank/DDBJ databases">
        <title>Hymenobacter edaphi sp. nov., isolated from abandoned arsenic-contaminated farmland soil.</title>
        <authorList>
            <person name="Nie L."/>
        </authorList>
    </citation>
    <scope>NUCLEOTIDE SEQUENCE [LARGE SCALE GENOMIC DNA]</scope>
    <source>
        <strain evidence="1 2">1-3-3-8</strain>
    </source>
</reference>
<dbReference type="Proteomes" id="UP000305517">
    <property type="component" value="Unassembled WGS sequence"/>
</dbReference>
<dbReference type="EMBL" id="VAJM01000004">
    <property type="protein sequence ID" value="TLM93211.1"/>
    <property type="molecule type" value="Genomic_DNA"/>
</dbReference>
<evidence type="ECO:0000313" key="2">
    <source>
        <dbReference type="Proteomes" id="UP000305517"/>
    </source>
</evidence>
<accession>A0A5R8WS59</accession>